<name>A0A0A1U8G9_ENTIV</name>
<evidence type="ECO:0000256" key="1">
    <source>
        <dbReference type="ARBA" id="ARBA00022574"/>
    </source>
</evidence>
<keyword evidence="1" id="KW-0853">WD repeat</keyword>
<evidence type="ECO:0000313" key="5">
    <source>
        <dbReference type="Proteomes" id="UP000014680"/>
    </source>
</evidence>
<dbReference type="GeneID" id="14887039"/>
<dbReference type="InterPro" id="IPR036322">
    <property type="entry name" value="WD40_repeat_dom_sf"/>
</dbReference>
<protein>
    <recommendedName>
        <fullName evidence="3">F-box domain-containing protein</fullName>
    </recommendedName>
</protein>
<dbReference type="InterPro" id="IPR001680">
    <property type="entry name" value="WD40_rpt"/>
</dbReference>
<dbReference type="Gene3D" id="1.20.1280.50">
    <property type="match status" value="1"/>
</dbReference>
<accession>A0A0A1U8G9</accession>
<dbReference type="RefSeq" id="XP_004255049.1">
    <property type="nucleotide sequence ID" value="XM_004255001.1"/>
</dbReference>
<dbReference type="VEuPathDB" id="AmoebaDB:EIN_226610"/>
<dbReference type="InterPro" id="IPR050505">
    <property type="entry name" value="WDR55/POC1"/>
</dbReference>
<dbReference type="InterPro" id="IPR036047">
    <property type="entry name" value="F-box-like_dom_sf"/>
</dbReference>
<dbReference type="CDD" id="cd09917">
    <property type="entry name" value="F-box_SF"/>
    <property type="match status" value="1"/>
</dbReference>
<dbReference type="Pfam" id="PF12937">
    <property type="entry name" value="F-box-like"/>
    <property type="match status" value="1"/>
</dbReference>
<keyword evidence="2" id="KW-0677">Repeat</keyword>
<dbReference type="Proteomes" id="UP000014680">
    <property type="component" value="Unassembled WGS sequence"/>
</dbReference>
<feature type="domain" description="F-box" evidence="3">
    <location>
        <begin position="431"/>
        <end position="478"/>
    </location>
</feature>
<dbReference type="SMART" id="SM00256">
    <property type="entry name" value="FBOX"/>
    <property type="match status" value="1"/>
</dbReference>
<dbReference type="InterPro" id="IPR001810">
    <property type="entry name" value="F-box_dom"/>
</dbReference>
<gene>
    <name evidence="4" type="ORF">EIN_226610</name>
</gene>
<evidence type="ECO:0000313" key="4">
    <source>
        <dbReference type="EMBL" id="ELP88278.1"/>
    </source>
</evidence>
<dbReference type="PANTHER" id="PTHR44019">
    <property type="entry name" value="WD REPEAT-CONTAINING PROTEIN 55"/>
    <property type="match status" value="1"/>
</dbReference>
<evidence type="ECO:0000256" key="2">
    <source>
        <dbReference type="ARBA" id="ARBA00022737"/>
    </source>
</evidence>
<keyword evidence="5" id="KW-1185">Reference proteome</keyword>
<dbReference type="PANTHER" id="PTHR44019:SF8">
    <property type="entry name" value="POC1 CENTRIOLAR PROTEIN HOMOLOG"/>
    <property type="match status" value="1"/>
</dbReference>
<sequence length="811" mass="93195">MINWEIVDAPTHSSFLHTQSYLKRTENSIKTRSVCLLPHTADRVSSIFYDTPKLISLFPNVSDFCAEPDGSFCINFFITSINQVFSTRFKSQSFQFSPLEGITIHNETSILIEHNYYFRQDENTTNTLVIIETVFPNQYKVHKVLMHHSLNACEEAINNLFFLLENNQSVIQINEIKRELIRKCVHKDYLTNILHKSPSFTAYTTKSINEVMIIGCGNFCDFKQAMSALPKLVVNEPFFTSSILVQQEDSVLGPKWFHKESVFFGEIPSVVDVKYSGLISERNMFFCCASGVRRKNCVEAHNPGCAFSYVLGAEWVESVGQKAVSVYCFHFFIPKLESQEHQLRKLVLTHILDRVILTRYVIESCGIVKVNEIFVNNKQLPKTQHSPREFLFDLSQKILQNNMLLKKNVNRMRTLLKEKRRHVATKGRSGDFNLFALPEKILHKILTFLPLEDLVVLLAVSKRMHLYVMNSLDLWQTFYDLYFNALTFKKFNLITPLTHPEPCDYHYLVKTSKMLQFNWKNQISLKKSRIVLFDKSPVDYIKPTPCGMSIMGSSCGKCCQVAHPTNLKTREVLVGDKIVSLELYTEMDKSLMFMLLNSGAIRVYVVGSDDYSTITTDKFEYACSIPQHQFCYWDKSGTVSLCDLDTGKCKFKFQTGSQEQLHVDEMAPDLLVLSSTDKCLKGFDLRSNRVVFNNSTFGGYITTFDGFDNYIVCGGTDGILTMLDMRTNQLCLDRCIHQSAINVVKCWNRKILTGGEDKGLCYFDCSQGWFGNYRTLYRHQDEVTSIVFDDQILMTGSRDGILYYTDFSVFN</sequence>
<dbReference type="SUPFAM" id="SSF50978">
    <property type="entry name" value="WD40 repeat-like"/>
    <property type="match status" value="1"/>
</dbReference>
<dbReference type="SUPFAM" id="SSF81383">
    <property type="entry name" value="F-box domain"/>
    <property type="match status" value="1"/>
</dbReference>
<reference evidence="4 5" key="1">
    <citation type="submission" date="2012-10" db="EMBL/GenBank/DDBJ databases">
        <authorList>
            <person name="Zafar N."/>
            <person name="Inman J."/>
            <person name="Hall N."/>
            <person name="Lorenzi H."/>
            <person name="Caler E."/>
        </authorList>
    </citation>
    <scope>NUCLEOTIDE SEQUENCE [LARGE SCALE GENOMIC DNA]</scope>
    <source>
        <strain evidence="4 5">IP1</strain>
    </source>
</reference>
<proteinExistence type="predicted"/>
<dbReference type="SMART" id="SM00320">
    <property type="entry name" value="WD40"/>
    <property type="match status" value="4"/>
</dbReference>
<dbReference type="Gene3D" id="2.130.10.10">
    <property type="entry name" value="YVTN repeat-like/Quinoprotein amine dehydrogenase"/>
    <property type="match status" value="1"/>
</dbReference>
<organism evidence="4 5">
    <name type="scientific">Entamoeba invadens IP1</name>
    <dbReference type="NCBI Taxonomy" id="370355"/>
    <lineage>
        <taxon>Eukaryota</taxon>
        <taxon>Amoebozoa</taxon>
        <taxon>Evosea</taxon>
        <taxon>Archamoebae</taxon>
        <taxon>Mastigamoebida</taxon>
        <taxon>Entamoebidae</taxon>
        <taxon>Entamoeba</taxon>
    </lineage>
</organism>
<dbReference type="AlphaFoldDB" id="A0A0A1U8G9"/>
<dbReference type="PROSITE" id="PS50181">
    <property type="entry name" value="FBOX"/>
    <property type="match status" value="1"/>
</dbReference>
<dbReference type="EMBL" id="KB206756">
    <property type="protein sequence ID" value="ELP88278.1"/>
    <property type="molecule type" value="Genomic_DNA"/>
</dbReference>
<evidence type="ECO:0000259" key="3">
    <source>
        <dbReference type="PROSITE" id="PS50181"/>
    </source>
</evidence>
<dbReference type="InterPro" id="IPR015943">
    <property type="entry name" value="WD40/YVTN_repeat-like_dom_sf"/>
</dbReference>
<dbReference type="KEGG" id="eiv:EIN_226610"/>